<feature type="domain" description="CAP-Gly" evidence="4">
    <location>
        <begin position="25"/>
        <end position="71"/>
    </location>
</feature>
<evidence type="ECO:0000259" key="4">
    <source>
        <dbReference type="PROSITE" id="PS50245"/>
    </source>
</evidence>
<evidence type="ECO:0000256" key="2">
    <source>
        <dbReference type="ARBA" id="ARBA00022737"/>
    </source>
</evidence>
<evidence type="ECO:0000256" key="3">
    <source>
        <dbReference type="SAM" id="MobiDB-lite"/>
    </source>
</evidence>
<dbReference type="InterPro" id="IPR050836">
    <property type="entry name" value="SDS22/Internalin_LRR"/>
</dbReference>
<reference evidence="5" key="1">
    <citation type="submission" date="2023-03" db="EMBL/GenBank/DDBJ databases">
        <title>Complete genome of Cladonia borealis.</title>
        <authorList>
            <person name="Park H."/>
        </authorList>
    </citation>
    <scope>NUCLEOTIDE SEQUENCE</scope>
    <source>
        <strain evidence="5">ANT050790</strain>
    </source>
</reference>
<dbReference type="SMART" id="SM01052">
    <property type="entry name" value="CAP_GLY"/>
    <property type="match status" value="1"/>
</dbReference>
<protein>
    <recommendedName>
        <fullName evidence="4">CAP-Gly domain-containing protein</fullName>
    </recommendedName>
</protein>
<keyword evidence="6" id="KW-1185">Reference proteome</keyword>
<evidence type="ECO:0000313" key="6">
    <source>
        <dbReference type="Proteomes" id="UP001166286"/>
    </source>
</evidence>
<evidence type="ECO:0000313" key="5">
    <source>
        <dbReference type="EMBL" id="KAK0509670.1"/>
    </source>
</evidence>
<feature type="region of interest" description="Disordered" evidence="3">
    <location>
        <begin position="556"/>
        <end position="601"/>
    </location>
</feature>
<evidence type="ECO:0000256" key="1">
    <source>
        <dbReference type="ARBA" id="ARBA00022614"/>
    </source>
</evidence>
<dbReference type="PANTHER" id="PTHR46652:SF3">
    <property type="entry name" value="LEUCINE-RICH REPEAT-CONTAINING PROTEIN 9"/>
    <property type="match status" value="1"/>
</dbReference>
<dbReference type="SUPFAM" id="SSF52058">
    <property type="entry name" value="L domain-like"/>
    <property type="match status" value="1"/>
</dbReference>
<dbReference type="PROSITE" id="PS51450">
    <property type="entry name" value="LRR"/>
    <property type="match status" value="1"/>
</dbReference>
<proteinExistence type="predicted"/>
<dbReference type="EMBL" id="JAFEKC020000018">
    <property type="protein sequence ID" value="KAK0509670.1"/>
    <property type="molecule type" value="Genomic_DNA"/>
</dbReference>
<accession>A0AA39V780</accession>
<dbReference type="InterPro" id="IPR000938">
    <property type="entry name" value="CAP-Gly_domain"/>
</dbReference>
<feature type="compositionally biased region" description="Acidic residues" evidence="3">
    <location>
        <begin position="556"/>
        <end position="579"/>
    </location>
</feature>
<dbReference type="PROSITE" id="PS50245">
    <property type="entry name" value="CAP_GLY_2"/>
    <property type="match status" value="1"/>
</dbReference>
<feature type="region of interest" description="Disordered" evidence="3">
    <location>
        <begin position="485"/>
        <end position="513"/>
    </location>
</feature>
<feature type="compositionally biased region" description="Basic and acidic residues" evidence="3">
    <location>
        <begin position="580"/>
        <end position="598"/>
    </location>
</feature>
<name>A0AA39V780_9LECA</name>
<comment type="caution">
    <text evidence="5">The sequence shown here is derived from an EMBL/GenBank/DDBJ whole genome shotgun (WGS) entry which is preliminary data.</text>
</comment>
<keyword evidence="2" id="KW-0677">Repeat</keyword>
<dbReference type="AlphaFoldDB" id="A0AA39V780"/>
<dbReference type="PROSITE" id="PS00845">
    <property type="entry name" value="CAP_GLY_1"/>
    <property type="match status" value="1"/>
</dbReference>
<feature type="compositionally biased region" description="Low complexity" evidence="3">
    <location>
        <begin position="485"/>
        <end position="497"/>
    </location>
</feature>
<gene>
    <name evidence="5" type="ORF">JMJ35_008064</name>
</gene>
<dbReference type="SUPFAM" id="SSF74924">
    <property type="entry name" value="Cap-Gly domain"/>
    <property type="match status" value="1"/>
</dbReference>
<dbReference type="PANTHER" id="PTHR46652">
    <property type="entry name" value="LEUCINE-RICH REPEAT AND IQ DOMAIN-CONTAINING PROTEIN 1-RELATED"/>
    <property type="match status" value="1"/>
</dbReference>
<sequence>MLKQRWLGQRISFDGHLCTVRYVGPVKNTKKGDWLGVEWDDPSRGKHDGSYEGERYFQCISGHPSAGSFVRPSRPSDPPLSFLDALTKKYNSSDGPKGTAAEQKIQISGKTVEEVGFDKINRQLAALQELKIVVLDGLCVAGVNSSPQEAEDNASHPTNQHSRWSFVEELNSKDLSIVELDLSRNLLETWIDVIGICSALKYLAALELNGNRFRDTDCLSSMAASRSFEGIKLLGLNDTLLSWDEIVSITSNFHSLRTLSLASNGLKTLTNPLHIKGIDRLDLSFNGLESLQSIACLTELPNLTCLSLRSNPFTLSLPSEPFRTQSSSTTIRFRSLKELDLSSTAISDLSSLDSVSTFFPALTKLLTKQAPLTATPSATLHTIARLPGITELNYQTITRDTRQNAEIFYLELVAKQFASATTSDEEQEIRSKNPRYKPLCEIHYEPEIKKKQPEQADAGTLKARVTKFTFYISKQDLQKARHQFSLLPKSTSTSQPPTSSPKPHEEDSQAQPPVLEKTHLIPLTISTYALLGLVARLFAILPHSIKLILETDEWDPIGGTEDEEGWSVSEDESDDEEIQSEEKGRELRGNRKRRDESRWKRRKMEIPAGTRMVGFFVEGGRASVRVELR</sequence>
<keyword evidence="1" id="KW-0433">Leucine-rich repeat</keyword>
<organism evidence="5 6">
    <name type="scientific">Cladonia borealis</name>
    <dbReference type="NCBI Taxonomy" id="184061"/>
    <lineage>
        <taxon>Eukaryota</taxon>
        <taxon>Fungi</taxon>
        <taxon>Dikarya</taxon>
        <taxon>Ascomycota</taxon>
        <taxon>Pezizomycotina</taxon>
        <taxon>Lecanoromycetes</taxon>
        <taxon>OSLEUM clade</taxon>
        <taxon>Lecanoromycetidae</taxon>
        <taxon>Lecanorales</taxon>
        <taxon>Lecanorineae</taxon>
        <taxon>Cladoniaceae</taxon>
        <taxon>Cladonia</taxon>
    </lineage>
</organism>
<dbReference type="InterPro" id="IPR001611">
    <property type="entry name" value="Leu-rich_rpt"/>
</dbReference>
<dbReference type="Gene3D" id="2.30.30.190">
    <property type="entry name" value="CAP Gly-rich-like domain"/>
    <property type="match status" value="1"/>
</dbReference>
<dbReference type="Pfam" id="PF01302">
    <property type="entry name" value="CAP_GLY"/>
    <property type="match status" value="1"/>
</dbReference>
<dbReference type="Gene3D" id="3.80.10.10">
    <property type="entry name" value="Ribonuclease Inhibitor"/>
    <property type="match status" value="2"/>
</dbReference>
<dbReference type="InterPro" id="IPR036859">
    <property type="entry name" value="CAP-Gly_dom_sf"/>
</dbReference>
<dbReference type="InterPro" id="IPR032675">
    <property type="entry name" value="LRR_dom_sf"/>
</dbReference>
<dbReference type="Proteomes" id="UP001166286">
    <property type="component" value="Unassembled WGS sequence"/>
</dbReference>